<feature type="region of interest" description="Disordered" evidence="1">
    <location>
        <begin position="703"/>
        <end position="722"/>
    </location>
</feature>
<feature type="compositionally biased region" description="Basic and acidic residues" evidence="1">
    <location>
        <begin position="704"/>
        <end position="718"/>
    </location>
</feature>
<evidence type="ECO:0000313" key="3">
    <source>
        <dbReference type="Proteomes" id="UP001331761"/>
    </source>
</evidence>
<proteinExistence type="predicted"/>
<dbReference type="AlphaFoldDB" id="A0AAN8G736"/>
<name>A0AAN8G736_TRICO</name>
<comment type="caution">
    <text evidence="2">The sequence shown here is derived from an EMBL/GenBank/DDBJ whole genome shotgun (WGS) entry which is preliminary data.</text>
</comment>
<sequence length="728" mass="84932">MGVAPLAPNSLLLKSAMSQRRDRLWLKRYSVWPPLRMPEEGIFTENGYLFHHETPQILDERHRERLLEYGIELAFGDRFTPEEDDRIRKNWRAVARKYNFIHDDARFYAGHLESLESVKEQRVQNAILIKIGMWPQLCRKLESRSAYQVQNRMLRIFDPYYVGAPSPLPREIVLHIHELAFRGESRGEIARLLALPRRQVDHVLYNNKRRLERQGWTAEDVARDLSMLERNCLPRDRYRKLFETVLSKSSLCESKVAEYLRSSSSNLMASLVDFNWTVLIPAFRPLQAEEIKHEWENIIKQLSESYLANLESFDDPKAWVDAMDKVMPQVRFSLRDLLYYMKSLRKCIDEKATLVRSRFIDKEKLVGKLSAEGIVDVEHFNLNTCPIYRRIVKVICFWNSEVFRQLRFPLTAREMLRILEECYRRSKAPTNETASRTSLPKISTHLLVECVIDRMRHIDPSWQPPVIFQQWVRSWDHIRLFSKYSNNEEIRNSVVDRHRSRETLFENPKHCLYGSVPSAREVYTPWEDNWMGQPVSLQHVTSSVQATRDKDHNGRRSKRRRSCNSLSDASMEDMLQSSNPQDPGGSSGRGYAWKSPPCTQQSDRRESFESDRNRSSSCDIFADAAEETILAGNVVALEEQACSRDVSLSEPTSASLHVSRVPTTIVSEISVRSPEISPKRREVHWEDDEESFDALKIFTPVHSAKPEAQRRKDDHDIGPQEGWLQFLA</sequence>
<reference evidence="2 3" key="1">
    <citation type="submission" date="2019-10" db="EMBL/GenBank/DDBJ databases">
        <title>Assembly and Annotation for the nematode Trichostrongylus colubriformis.</title>
        <authorList>
            <person name="Martin J."/>
        </authorList>
    </citation>
    <scope>NUCLEOTIDE SEQUENCE [LARGE SCALE GENOMIC DNA]</scope>
    <source>
        <strain evidence="2">G859</strain>
        <tissue evidence="2">Whole worm</tissue>
    </source>
</reference>
<evidence type="ECO:0000313" key="2">
    <source>
        <dbReference type="EMBL" id="KAK5978203.1"/>
    </source>
</evidence>
<accession>A0AAN8G736</accession>
<dbReference type="EMBL" id="WIXE01009730">
    <property type="protein sequence ID" value="KAK5978203.1"/>
    <property type="molecule type" value="Genomic_DNA"/>
</dbReference>
<feature type="region of interest" description="Disordered" evidence="1">
    <location>
        <begin position="540"/>
        <end position="615"/>
    </location>
</feature>
<feature type="compositionally biased region" description="Basic and acidic residues" evidence="1">
    <location>
        <begin position="602"/>
        <end position="614"/>
    </location>
</feature>
<gene>
    <name evidence="2" type="ORF">GCK32_006473</name>
</gene>
<dbReference type="Proteomes" id="UP001331761">
    <property type="component" value="Unassembled WGS sequence"/>
</dbReference>
<organism evidence="2 3">
    <name type="scientific">Trichostrongylus colubriformis</name>
    <name type="common">Black scour worm</name>
    <dbReference type="NCBI Taxonomy" id="6319"/>
    <lineage>
        <taxon>Eukaryota</taxon>
        <taxon>Metazoa</taxon>
        <taxon>Ecdysozoa</taxon>
        <taxon>Nematoda</taxon>
        <taxon>Chromadorea</taxon>
        <taxon>Rhabditida</taxon>
        <taxon>Rhabditina</taxon>
        <taxon>Rhabditomorpha</taxon>
        <taxon>Strongyloidea</taxon>
        <taxon>Trichostrongylidae</taxon>
        <taxon>Trichostrongylus</taxon>
    </lineage>
</organism>
<evidence type="ECO:0000256" key="1">
    <source>
        <dbReference type="SAM" id="MobiDB-lite"/>
    </source>
</evidence>
<keyword evidence="3" id="KW-1185">Reference proteome</keyword>
<protein>
    <submittedName>
        <fullName evidence="2">Uncharacterized protein</fullName>
    </submittedName>
</protein>